<accession>A0A2K6B1F5</accession>
<proteinExistence type="predicted"/>
<dbReference type="Proteomes" id="UP000233120">
    <property type="component" value="Unassembled WGS sequence"/>
</dbReference>
<dbReference type="AlphaFoldDB" id="A0A2K6B1F5"/>
<organism evidence="1 2">
    <name type="scientific">Macaca nemestrina</name>
    <name type="common">Pig-tailed macaque</name>
    <dbReference type="NCBI Taxonomy" id="9545"/>
    <lineage>
        <taxon>Eukaryota</taxon>
        <taxon>Metazoa</taxon>
        <taxon>Chordata</taxon>
        <taxon>Craniata</taxon>
        <taxon>Vertebrata</taxon>
        <taxon>Euteleostomi</taxon>
        <taxon>Mammalia</taxon>
        <taxon>Eutheria</taxon>
        <taxon>Euarchontoglires</taxon>
        <taxon>Primates</taxon>
        <taxon>Haplorrhini</taxon>
        <taxon>Catarrhini</taxon>
        <taxon>Cercopithecidae</taxon>
        <taxon>Cercopithecinae</taxon>
        <taxon>Macaca</taxon>
    </lineage>
</organism>
<evidence type="ECO:0000313" key="2">
    <source>
        <dbReference type="Proteomes" id="UP000233120"/>
    </source>
</evidence>
<reference evidence="1" key="1">
    <citation type="submission" date="2025-08" db="UniProtKB">
        <authorList>
            <consortium name="Ensembl"/>
        </authorList>
    </citation>
    <scope>IDENTIFICATION</scope>
</reference>
<dbReference type="Ensembl" id="ENSMNET00000026154.1">
    <property type="protein sequence ID" value="ENSMNEP00000005246.1"/>
    <property type="gene ID" value="ENSMNEG00000023905.1"/>
</dbReference>
<protein>
    <submittedName>
        <fullName evidence="1">Uncharacterized protein</fullName>
    </submittedName>
</protein>
<reference evidence="1" key="2">
    <citation type="submission" date="2025-09" db="UniProtKB">
        <authorList>
            <consortium name="Ensembl"/>
        </authorList>
    </citation>
    <scope>IDENTIFICATION</scope>
</reference>
<keyword evidence="2" id="KW-1185">Reference proteome</keyword>
<name>A0A2K6B1F5_MACNE</name>
<sequence>MDLGDAVDICPTLEMISKPLWLFELSLSGIKCQGPFAAQTHSAGNRPNHQMRIRP</sequence>
<evidence type="ECO:0000313" key="1">
    <source>
        <dbReference type="Ensembl" id="ENSMNEP00000005246.1"/>
    </source>
</evidence>
<dbReference type="Bgee" id="ENSMNEG00000023905">
    <property type="expression patterns" value="Expressed in cerebellum and 9 other cell types or tissues"/>
</dbReference>